<reference evidence="10 11" key="1">
    <citation type="submission" date="2019-03" db="EMBL/GenBank/DDBJ databases">
        <title>Freshwater and sediment microbial communities from various areas in North America, analyzing microbe dynamics in response to fracking.</title>
        <authorList>
            <person name="Lamendella R."/>
        </authorList>
    </citation>
    <scope>NUCLEOTIDE SEQUENCE [LARGE SCALE GENOMIC DNA]</scope>
    <source>
        <strain evidence="10 11">18_TX</strain>
    </source>
</reference>
<dbReference type="SUPFAM" id="SSF56784">
    <property type="entry name" value="HAD-like"/>
    <property type="match status" value="1"/>
</dbReference>
<dbReference type="InterPro" id="IPR006439">
    <property type="entry name" value="HAD-SF_hydro_IA"/>
</dbReference>
<dbReference type="Proteomes" id="UP000295531">
    <property type="component" value="Unassembled WGS sequence"/>
</dbReference>
<dbReference type="InterPro" id="IPR050155">
    <property type="entry name" value="HAD-like_hydrolase_sf"/>
</dbReference>
<dbReference type="FunFam" id="3.40.50.1000:FF:000022">
    <property type="entry name" value="Phosphoglycolate phosphatase"/>
    <property type="match status" value="1"/>
</dbReference>
<dbReference type="InterPro" id="IPR037512">
    <property type="entry name" value="PGPase_prok"/>
</dbReference>
<evidence type="ECO:0000256" key="3">
    <source>
        <dbReference type="ARBA" id="ARBA00004818"/>
    </source>
</evidence>
<dbReference type="GO" id="GO:0006281">
    <property type="term" value="P:DNA repair"/>
    <property type="evidence" value="ECO:0007669"/>
    <property type="project" value="TreeGrafter"/>
</dbReference>
<evidence type="ECO:0000256" key="8">
    <source>
        <dbReference type="ARBA" id="ARBA00022842"/>
    </source>
</evidence>
<evidence type="ECO:0000313" key="11">
    <source>
        <dbReference type="Proteomes" id="UP000295531"/>
    </source>
</evidence>
<protein>
    <recommendedName>
        <fullName evidence="5">phosphoglycolate phosphatase</fullName>
        <ecNumber evidence="5">3.1.3.18</ecNumber>
    </recommendedName>
</protein>
<keyword evidence="8" id="KW-0460">Magnesium</keyword>
<comment type="pathway">
    <text evidence="3">Organic acid metabolism; glycolate biosynthesis; glycolate from 2-phosphoglycolate: step 1/1.</text>
</comment>
<keyword evidence="11" id="KW-1185">Reference proteome</keyword>
<dbReference type="SFLD" id="SFLDG01129">
    <property type="entry name" value="C1.5:_HAD__Beta-PGM__Phosphata"/>
    <property type="match status" value="1"/>
</dbReference>
<dbReference type="PANTHER" id="PTHR43434:SF23">
    <property type="entry name" value="PHOSPHOGLYCOLATE PHOSPHATASE"/>
    <property type="match status" value="1"/>
</dbReference>
<sequence>MTNAVNAVLFDLDGTLLDTAPDLGAALNHVCRLHQRPQVSAEHFTPFASHGSRGLLNLVFDQDIAGDETKLPQLREQFLSYYNDNIAVHTRPFDGIENLLNALDSAGIKTAIVTNKPEALTQRLLPYFDAFDHIEVVVGGDTLDVAKPHPEPLLHAANALQVDASRCLYVGDAERDIQAGINAGMATVLAAYGYISDDDQPQRWGADYVIQTPAELLDILSITALAT</sequence>
<dbReference type="NCBIfam" id="TIGR01509">
    <property type="entry name" value="HAD-SF-IA-v3"/>
    <property type="match status" value="1"/>
</dbReference>
<evidence type="ECO:0000256" key="6">
    <source>
        <dbReference type="ARBA" id="ARBA00022723"/>
    </source>
</evidence>
<dbReference type="GO" id="GO:0005829">
    <property type="term" value="C:cytosol"/>
    <property type="evidence" value="ECO:0007669"/>
    <property type="project" value="TreeGrafter"/>
</dbReference>
<dbReference type="PANTHER" id="PTHR43434">
    <property type="entry name" value="PHOSPHOGLYCOLATE PHOSPHATASE"/>
    <property type="match status" value="1"/>
</dbReference>
<evidence type="ECO:0000256" key="5">
    <source>
        <dbReference type="ARBA" id="ARBA00013078"/>
    </source>
</evidence>
<evidence type="ECO:0000256" key="2">
    <source>
        <dbReference type="ARBA" id="ARBA00001946"/>
    </source>
</evidence>
<organism evidence="10 11">
    <name type="scientific">Idiomarina aquatica</name>
    <dbReference type="NCBI Taxonomy" id="1327752"/>
    <lineage>
        <taxon>Bacteria</taxon>
        <taxon>Pseudomonadati</taxon>
        <taxon>Pseudomonadota</taxon>
        <taxon>Gammaproteobacteria</taxon>
        <taxon>Alteromonadales</taxon>
        <taxon>Idiomarinaceae</taxon>
        <taxon>Idiomarina</taxon>
    </lineage>
</organism>
<dbReference type="InterPro" id="IPR041492">
    <property type="entry name" value="HAD_2"/>
</dbReference>
<evidence type="ECO:0000256" key="4">
    <source>
        <dbReference type="ARBA" id="ARBA00006171"/>
    </source>
</evidence>
<comment type="caution">
    <text evidence="10">The sequence shown here is derived from an EMBL/GenBank/DDBJ whole genome shotgun (WGS) entry which is preliminary data.</text>
</comment>
<comment type="catalytic activity">
    <reaction evidence="1">
        <text>2-phosphoglycolate + H2O = glycolate + phosphate</text>
        <dbReference type="Rhea" id="RHEA:14369"/>
        <dbReference type="ChEBI" id="CHEBI:15377"/>
        <dbReference type="ChEBI" id="CHEBI:29805"/>
        <dbReference type="ChEBI" id="CHEBI:43474"/>
        <dbReference type="ChEBI" id="CHEBI:58033"/>
        <dbReference type="EC" id="3.1.3.18"/>
    </reaction>
</comment>
<evidence type="ECO:0000256" key="9">
    <source>
        <dbReference type="ARBA" id="ARBA00023277"/>
    </source>
</evidence>
<dbReference type="PRINTS" id="PR00413">
    <property type="entry name" value="HADHALOGNASE"/>
</dbReference>
<dbReference type="InterPro" id="IPR023214">
    <property type="entry name" value="HAD_sf"/>
</dbReference>
<dbReference type="EMBL" id="SNXI01000001">
    <property type="protein sequence ID" value="TDP40799.1"/>
    <property type="molecule type" value="Genomic_DNA"/>
</dbReference>
<comment type="cofactor">
    <cofactor evidence="2">
        <name>Mg(2+)</name>
        <dbReference type="ChEBI" id="CHEBI:18420"/>
    </cofactor>
</comment>
<keyword evidence="6" id="KW-0479">Metal-binding</keyword>
<dbReference type="EC" id="3.1.3.18" evidence="5"/>
<keyword evidence="9" id="KW-0119">Carbohydrate metabolism</keyword>
<dbReference type="InterPro" id="IPR023198">
    <property type="entry name" value="PGP-like_dom2"/>
</dbReference>
<evidence type="ECO:0000313" key="10">
    <source>
        <dbReference type="EMBL" id="TDP40799.1"/>
    </source>
</evidence>
<dbReference type="RefSeq" id="WP_133538502.1">
    <property type="nucleotide sequence ID" value="NZ_SNXI01000001.1"/>
</dbReference>
<gene>
    <name evidence="10" type="ORF">DEU29_101350</name>
</gene>
<dbReference type="SFLD" id="SFLDS00003">
    <property type="entry name" value="Haloacid_Dehalogenase"/>
    <property type="match status" value="1"/>
</dbReference>
<name>A0A4R6PPZ5_9GAMM</name>
<dbReference type="OrthoDB" id="9776368at2"/>
<evidence type="ECO:0000256" key="1">
    <source>
        <dbReference type="ARBA" id="ARBA00000830"/>
    </source>
</evidence>
<dbReference type="SFLD" id="SFLDG01135">
    <property type="entry name" value="C1.5.6:_HAD__Beta-PGM__Phospha"/>
    <property type="match status" value="1"/>
</dbReference>
<dbReference type="GO" id="GO:0008967">
    <property type="term" value="F:phosphoglycolate phosphatase activity"/>
    <property type="evidence" value="ECO:0007669"/>
    <property type="project" value="UniProtKB-EC"/>
</dbReference>
<dbReference type="Gene3D" id="3.40.50.1000">
    <property type="entry name" value="HAD superfamily/HAD-like"/>
    <property type="match status" value="1"/>
</dbReference>
<dbReference type="Pfam" id="PF13419">
    <property type="entry name" value="HAD_2"/>
    <property type="match status" value="1"/>
</dbReference>
<dbReference type="InterPro" id="IPR036412">
    <property type="entry name" value="HAD-like_sf"/>
</dbReference>
<comment type="similarity">
    <text evidence="4">Belongs to the HAD-like hydrolase superfamily. CbbY/CbbZ/Gph/YieH family.</text>
</comment>
<dbReference type="AlphaFoldDB" id="A0A4R6PPZ5"/>
<dbReference type="Gene3D" id="1.10.150.240">
    <property type="entry name" value="Putative phosphatase, domain 2"/>
    <property type="match status" value="1"/>
</dbReference>
<keyword evidence="7" id="KW-0378">Hydrolase</keyword>
<evidence type="ECO:0000256" key="7">
    <source>
        <dbReference type="ARBA" id="ARBA00022801"/>
    </source>
</evidence>
<dbReference type="NCBIfam" id="TIGR01449">
    <property type="entry name" value="PGP_bact"/>
    <property type="match status" value="1"/>
</dbReference>
<dbReference type="GO" id="GO:0005975">
    <property type="term" value="P:carbohydrate metabolic process"/>
    <property type="evidence" value="ECO:0007669"/>
    <property type="project" value="InterPro"/>
</dbReference>
<proteinExistence type="inferred from homology"/>
<accession>A0A4R6PPZ5</accession>
<dbReference type="NCBIfam" id="TIGR01549">
    <property type="entry name" value="HAD-SF-IA-v1"/>
    <property type="match status" value="1"/>
</dbReference>
<dbReference type="GO" id="GO:0046872">
    <property type="term" value="F:metal ion binding"/>
    <property type="evidence" value="ECO:0007669"/>
    <property type="project" value="UniProtKB-KW"/>
</dbReference>